<evidence type="ECO:0000313" key="2">
    <source>
        <dbReference type="EMBL" id="MDQ8196333.1"/>
    </source>
</evidence>
<reference evidence="2 3" key="1">
    <citation type="submission" date="2023-04" db="EMBL/GenBank/DDBJ databases">
        <title>A novel bacteria isolated from coastal sediment.</title>
        <authorList>
            <person name="Liu X.-J."/>
            <person name="Du Z.-J."/>
        </authorList>
    </citation>
    <scope>NUCLEOTIDE SEQUENCE [LARGE SCALE GENOMIC DNA]</scope>
    <source>
        <strain evidence="2 3">SDUM461004</strain>
    </source>
</reference>
<evidence type="ECO:0000256" key="1">
    <source>
        <dbReference type="SAM" id="SignalP"/>
    </source>
</evidence>
<organism evidence="2 3">
    <name type="scientific">Thalassobacterium sedimentorum</name>
    <dbReference type="NCBI Taxonomy" id="3041258"/>
    <lineage>
        <taxon>Bacteria</taxon>
        <taxon>Pseudomonadati</taxon>
        <taxon>Verrucomicrobiota</taxon>
        <taxon>Opitutia</taxon>
        <taxon>Puniceicoccales</taxon>
        <taxon>Coraliomargaritaceae</taxon>
        <taxon>Thalassobacterium</taxon>
    </lineage>
</organism>
<feature type="signal peptide" evidence="1">
    <location>
        <begin position="1"/>
        <end position="22"/>
    </location>
</feature>
<keyword evidence="1" id="KW-0732">Signal</keyword>
<gene>
    <name evidence="2" type="ORF">QEH59_17995</name>
</gene>
<proteinExistence type="predicted"/>
<evidence type="ECO:0000313" key="3">
    <source>
        <dbReference type="Proteomes" id="UP001243717"/>
    </source>
</evidence>
<dbReference type="Proteomes" id="UP001243717">
    <property type="component" value="Unassembled WGS sequence"/>
</dbReference>
<dbReference type="EMBL" id="JARXIC010000065">
    <property type="protein sequence ID" value="MDQ8196333.1"/>
    <property type="molecule type" value="Genomic_DNA"/>
</dbReference>
<comment type="caution">
    <text evidence="2">The sequence shown here is derived from an EMBL/GenBank/DDBJ whole genome shotgun (WGS) entry which is preliminary data.</text>
</comment>
<sequence>MKNLKLILLLQAFVFGVLSVNADDDCCADGSDPSYECEDGTLVCDASECPSCTIDNPNAETEGYECCDGEEYDPNVEHPEDEGITYTYVQPASIENILAEFDISISGEGTYTLTDLETGKSCCSDSIIDYKTGSSTLDVKLEHTSTALAIPIVSNAIKSMDNLPLVEVRHTGELKVTVNGGGTSTQSLNDGCEELTGVLTMSTTVNAGINVEVDTDFCFDCPELDEFDVDHTGNLSGSLGISGAYTPTDLADTPSVSDFSGSLTGNVCFNMFVDLPAPVSNININRCWPSSI</sequence>
<keyword evidence="3" id="KW-1185">Reference proteome</keyword>
<protein>
    <submittedName>
        <fullName evidence="2">Uncharacterized protein</fullName>
    </submittedName>
</protein>
<feature type="chain" id="PRO_5047178892" evidence="1">
    <location>
        <begin position="23"/>
        <end position="292"/>
    </location>
</feature>
<accession>A0ABU1ANG5</accession>
<name>A0ABU1ANG5_9BACT</name>
<dbReference type="RefSeq" id="WP_308986767.1">
    <property type="nucleotide sequence ID" value="NZ_JARXIC010000065.1"/>
</dbReference>